<accession>A0ACB9FCK3</accession>
<name>A0ACB9FCK3_CICIN</name>
<proteinExistence type="predicted"/>
<gene>
    <name evidence="1" type="ORF">L2E82_19418</name>
</gene>
<reference evidence="1 2" key="2">
    <citation type="journal article" date="2022" name="Mol. Ecol. Resour.">
        <title>The genomes of chicory, endive, great burdock and yacon provide insights into Asteraceae paleo-polyploidization history and plant inulin production.</title>
        <authorList>
            <person name="Fan W."/>
            <person name="Wang S."/>
            <person name="Wang H."/>
            <person name="Wang A."/>
            <person name="Jiang F."/>
            <person name="Liu H."/>
            <person name="Zhao H."/>
            <person name="Xu D."/>
            <person name="Zhang Y."/>
        </authorList>
    </citation>
    <scope>NUCLEOTIDE SEQUENCE [LARGE SCALE GENOMIC DNA]</scope>
    <source>
        <strain evidence="2">cv. Punajuju</strain>
        <tissue evidence="1">Leaves</tissue>
    </source>
</reference>
<protein>
    <submittedName>
        <fullName evidence="1">Uncharacterized protein</fullName>
    </submittedName>
</protein>
<dbReference type="EMBL" id="CM042011">
    <property type="protein sequence ID" value="KAI3768590.1"/>
    <property type="molecule type" value="Genomic_DNA"/>
</dbReference>
<keyword evidence="2" id="KW-1185">Reference proteome</keyword>
<comment type="caution">
    <text evidence="1">The sequence shown here is derived from an EMBL/GenBank/DDBJ whole genome shotgun (WGS) entry which is preliminary data.</text>
</comment>
<dbReference type="Proteomes" id="UP001055811">
    <property type="component" value="Linkage Group LG03"/>
</dbReference>
<sequence length="69" mass="8077">MMVAAWKEDAVEIGEEKDCGDEGNYGIEIFQLQKSSDDNRAYFVTIQMNSKYREKEMMKANRKEECMGR</sequence>
<organism evidence="1 2">
    <name type="scientific">Cichorium intybus</name>
    <name type="common">Chicory</name>
    <dbReference type="NCBI Taxonomy" id="13427"/>
    <lineage>
        <taxon>Eukaryota</taxon>
        <taxon>Viridiplantae</taxon>
        <taxon>Streptophyta</taxon>
        <taxon>Embryophyta</taxon>
        <taxon>Tracheophyta</taxon>
        <taxon>Spermatophyta</taxon>
        <taxon>Magnoliopsida</taxon>
        <taxon>eudicotyledons</taxon>
        <taxon>Gunneridae</taxon>
        <taxon>Pentapetalae</taxon>
        <taxon>asterids</taxon>
        <taxon>campanulids</taxon>
        <taxon>Asterales</taxon>
        <taxon>Asteraceae</taxon>
        <taxon>Cichorioideae</taxon>
        <taxon>Cichorieae</taxon>
        <taxon>Cichoriinae</taxon>
        <taxon>Cichorium</taxon>
    </lineage>
</organism>
<reference evidence="2" key="1">
    <citation type="journal article" date="2022" name="Mol. Ecol. Resour.">
        <title>The genomes of chicory, endive, great burdock and yacon provide insights into Asteraceae palaeo-polyploidization history and plant inulin production.</title>
        <authorList>
            <person name="Fan W."/>
            <person name="Wang S."/>
            <person name="Wang H."/>
            <person name="Wang A."/>
            <person name="Jiang F."/>
            <person name="Liu H."/>
            <person name="Zhao H."/>
            <person name="Xu D."/>
            <person name="Zhang Y."/>
        </authorList>
    </citation>
    <scope>NUCLEOTIDE SEQUENCE [LARGE SCALE GENOMIC DNA]</scope>
    <source>
        <strain evidence="2">cv. Punajuju</strain>
    </source>
</reference>
<evidence type="ECO:0000313" key="1">
    <source>
        <dbReference type="EMBL" id="KAI3768590.1"/>
    </source>
</evidence>
<evidence type="ECO:0000313" key="2">
    <source>
        <dbReference type="Proteomes" id="UP001055811"/>
    </source>
</evidence>